<reference evidence="1" key="1">
    <citation type="submission" date="2023-01" db="EMBL/GenBank/DDBJ databases">
        <title>Metagenome sequencing of chrysophaentin producing Chrysophaeum taylorii.</title>
        <authorList>
            <person name="Davison J."/>
            <person name="Bewley C."/>
        </authorList>
    </citation>
    <scope>NUCLEOTIDE SEQUENCE</scope>
    <source>
        <strain evidence="1">NIES-1699</strain>
    </source>
</reference>
<evidence type="ECO:0000313" key="2">
    <source>
        <dbReference type="Proteomes" id="UP001230188"/>
    </source>
</evidence>
<dbReference type="AlphaFoldDB" id="A0AAD7U8N2"/>
<protein>
    <recommendedName>
        <fullName evidence="3">Leucine-rich repeat protein</fullName>
    </recommendedName>
</protein>
<dbReference type="PANTHER" id="PTHR45661:SF3">
    <property type="entry name" value="IG-LIKE DOMAIN-CONTAINING PROTEIN"/>
    <property type="match status" value="1"/>
</dbReference>
<gene>
    <name evidence="1" type="ORF">CTAYLR_002800</name>
</gene>
<proteinExistence type="predicted"/>
<keyword evidence="2" id="KW-1185">Reference proteome</keyword>
<accession>A0AAD7U8N2</accession>
<name>A0AAD7U8N2_9STRA</name>
<organism evidence="1 2">
    <name type="scientific">Chrysophaeum taylorii</name>
    <dbReference type="NCBI Taxonomy" id="2483200"/>
    <lineage>
        <taxon>Eukaryota</taxon>
        <taxon>Sar</taxon>
        <taxon>Stramenopiles</taxon>
        <taxon>Ochrophyta</taxon>
        <taxon>Pelagophyceae</taxon>
        <taxon>Pelagomonadales</taxon>
        <taxon>Pelagomonadaceae</taxon>
        <taxon>Chrysophaeum</taxon>
    </lineage>
</organism>
<dbReference type="Pfam" id="PF13306">
    <property type="entry name" value="LRR_5"/>
    <property type="match status" value="1"/>
</dbReference>
<dbReference type="InterPro" id="IPR053139">
    <property type="entry name" value="Surface_bspA-like"/>
</dbReference>
<sequence length="394" mass="44157">MSAPKKAGCEERRPERVLGVVVEFAPQHLLLAVAPSRAWRRVQERLIAAMVVPGNVCDLAFAPPFLSDGLPGTLEREGFVSLRRVPHPESDAWVKVFSRFFGTVRRRREWRWCSGDAARRGTEALVALARRFFEVHGRRRVEIGGYVFVVAVDAYPEEEEEEERNDEENVFLFVDCRRVSAPPDHRVAHLLCLRERVVCGYKRDAALETAWFPEATKVQTGAFYETDRLLHVAVPRVERLEDDAFYGCSSLVAVDLPSALVIGDYAFCRCVRLADLRVPKVTHVGKNAFLECLKLARIHLPDARVIGPYAFRKCRTLETADLPNATNVGFDIFKGCSRLANVTLRAPASTHVSQTDLATLPPEALARALLGLTVAARRRRTTTHNGIPVELHCP</sequence>
<dbReference type="SUPFAM" id="SSF52058">
    <property type="entry name" value="L domain-like"/>
    <property type="match status" value="1"/>
</dbReference>
<dbReference type="EMBL" id="JAQMWT010000533">
    <property type="protein sequence ID" value="KAJ8599889.1"/>
    <property type="molecule type" value="Genomic_DNA"/>
</dbReference>
<evidence type="ECO:0000313" key="1">
    <source>
        <dbReference type="EMBL" id="KAJ8599889.1"/>
    </source>
</evidence>
<dbReference type="InterPro" id="IPR026906">
    <property type="entry name" value="LRR_5"/>
</dbReference>
<dbReference type="Gene3D" id="3.80.10.10">
    <property type="entry name" value="Ribonuclease Inhibitor"/>
    <property type="match status" value="1"/>
</dbReference>
<dbReference type="InterPro" id="IPR032675">
    <property type="entry name" value="LRR_dom_sf"/>
</dbReference>
<dbReference type="PANTHER" id="PTHR45661">
    <property type="entry name" value="SURFACE ANTIGEN"/>
    <property type="match status" value="1"/>
</dbReference>
<dbReference type="Proteomes" id="UP001230188">
    <property type="component" value="Unassembled WGS sequence"/>
</dbReference>
<comment type="caution">
    <text evidence="1">The sequence shown here is derived from an EMBL/GenBank/DDBJ whole genome shotgun (WGS) entry which is preliminary data.</text>
</comment>
<evidence type="ECO:0008006" key="3">
    <source>
        <dbReference type="Google" id="ProtNLM"/>
    </source>
</evidence>